<keyword evidence="3" id="KW-1185">Reference proteome</keyword>
<dbReference type="InterPro" id="IPR015943">
    <property type="entry name" value="WD40/YVTN_repeat-like_dom_sf"/>
</dbReference>
<evidence type="ECO:0000256" key="1">
    <source>
        <dbReference type="SAM" id="SignalP"/>
    </source>
</evidence>
<name>A0ABN2CZT1_9ACTN</name>
<dbReference type="Proteomes" id="UP001501705">
    <property type="component" value="Unassembled WGS sequence"/>
</dbReference>
<dbReference type="InterPro" id="IPR045383">
    <property type="entry name" value="DUF6528"/>
</dbReference>
<protein>
    <submittedName>
        <fullName evidence="2">Uncharacterized protein</fullName>
    </submittedName>
</protein>
<sequence length="320" mass="33323">MIRLFSSIGLLAALLTPTMQLPAGAAAHLAADGDLIAVTDQNYDNLPAARIRVMDPVVYDWNTAAAQTWSWSPTSANGFSDLTSAWGLPSDAKLRLKSGSSVALVADSRGLAALISYPAGQRIWGVNVGAANNPHSVEMLPNGNVAVAASAGGFIRLYAASQGSSTATYASYPLPDAHGVQWDPTNKVLWALGGDQLVPLTVGGTAAAPTLSGGNPITLPTAGGHDLTPVLTNSDRLWVSTGSKVYQVSKSSRTVVATYDQAGIKSISSKANGQEVRTSPKSGCRTTWCTDTVSFAAPAATRTLTGAQIYKARVWSSRYE</sequence>
<dbReference type="Pfam" id="PF20138">
    <property type="entry name" value="DUF6528"/>
    <property type="match status" value="1"/>
</dbReference>
<evidence type="ECO:0000313" key="2">
    <source>
        <dbReference type="EMBL" id="GAA1567523.1"/>
    </source>
</evidence>
<organism evidence="2 3">
    <name type="scientific">Kribbella hippodromi</name>
    <dbReference type="NCBI Taxonomy" id="434347"/>
    <lineage>
        <taxon>Bacteria</taxon>
        <taxon>Bacillati</taxon>
        <taxon>Actinomycetota</taxon>
        <taxon>Actinomycetes</taxon>
        <taxon>Propionibacteriales</taxon>
        <taxon>Kribbellaceae</taxon>
        <taxon>Kribbella</taxon>
    </lineage>
</organism>
<dbReference type="SUPFAM" id="SSF50969">
    <property type="entry name" value="YVTN repeat-like/Quinoprotein amine dehydrogenase"/>
    <property type="match status" value="1"/>
</dbReference>
<dbReference type="InterPro" id="IPR011044">
    <property type="entry name" value="Quino_amine_DH_bsu"/>
</dbReference>
<accession>A0ABN2CZT1</accession>
<dbReference type="Gene3D" id="2.130.10.10">
    <property type="entry name" value="YVTN repeat-like/Quinoprotein amine dehydrogenase"/>
    <property type="match status" value="1"/>
</dbReference>
<gene>
    <name evidence="2" type="ORF">GCM10009804_25140</name>
</gene>
<keyword evidence="1" id="KW-0732">Signal</keyword>
<proteinExistence type="predicted"/>
<comment type="caution">
    <text evidence="2">The sequence shown here is derived from an EMBL/GenBank/DDBJ whole genome shotgun (WGS) entry which is preliminary data.</text>
</comment>
<feature type="chain" id="PRO_5047006555" evidence="1">
    <location>
        <begin position="26"/>
        <end position="320"/>
    </location>
</feature>
<dbReference type="EMBL" id="BAAAPH010000007">
    <property type="protein sequence ID" value="GAA1567523.1"/>
    <property type="molecule type" value="Genomic_DNA"/>
</dbReference>
<feature type="signal peptide" evidence="1">
    <location>
        <begin position="1"/>
        <end position="25"/>
    </location>
</feature>
<evidence type="ECO:0000313" key="3">
    <source>
        <dbReference type="Proteomes" id="UP001501705"/>
    </source>
</evidence>
<reference evidence="2 3" key="1">
    <citation type="journal article" date="2019" name="Int. J. Syst. Evol. Microbiol.">
        <title>The Global Catalogue of Microorganisms (GCM) 10K type strain sequencing project: providing services to taxonomists for standard genome sequencing and annotation.</title>
        <authorList>
            <consortium name="The Broad Institute Genomics Platform"/>
            <consortium name="The Broad Institute Genome Sequencing Center for Infectious Disease"/>
            <person name="Wu L."/>
            <person name="Ma J."/>
        </authorList>
    </citation>
    <scope>NUCLEOTIDE SEQUENCE [LARGE SCALE GENOMIC DNA]</scope>
    <source>
        <strain evidence="2 3">JCM 15572</strain>
    </source>
</reference>